<dbReference type="PANTHER" id="PTHR43685">
    <property type="entry name" value="GLYCOSYLTRANSFERASE"/>
    <property type="match status" value="1"/>
</dbReference>
<dbReference type="RefSeq" id="WP_184475415.1">
    <property type="nucleotide sequence ID" value="NZ_JACHOV010000006.1"/>
</dbReference>
<dbReference type="InterPro" id="IPR050834">
    <property type="entry name" value="Glycosyltransf_2"/>
</dbReference>
<feature type="domain" description="Glycosyltransferase 2-like" evidence="1">
    <location>
        <begin position="5"/>
        <end position="128"/>
    </location>
</feature>
<keyword evidence="2" id="KW-0808">Transferase</keyword>
<evidence type="ECO:0000259" key="1">
    <source>
        <dbReference type="Pfam" id="PF00535"/>
    </source>
</evidence>
<dbReference type="Pfam" id="PF00535">
    <property type="entry name" value="Glycos_transf_2"/>
    <property type="match status" value="2"/>
</dbReference>
<sequence>MTAVSVIIPARDAEATLGETLASVLGQEFVDIEAIVVDDESRDGTASIAADRAKDDGRIRIVTGPGEGVGAARNEGLRHARGDAVLFLDADDWISRGHVEQLHSALRKDENAAASYCGYVRVTPQGQAFMPRFAKDLAVDPAQDFAHRNPLASHSMLVLRQRIEAIGGFDSSLPTCEDWDLWQRLAFSGAMLTEAPGLYAFYRIGPDSLSANVTQLFSDAATVIARGFAHLGGTYKDRQLMDEAQDMALAYFGLWCRTVAAAQGQPLQNLPPLPQIQAKEERLQAAASMLLEALCTGACRTPASFARDWSATNELLDRAMIDSVVSPETREGLKLKLAGMLRVEPSSPKELVSVVIPAYRATDTIGETLASVRHQTHSALDITVVDDGSPDATPDLALAEASEDPRICVMQQKNAGVAAARNAGWKAAAADLIAFVDADDLWGPNKIALQLKALREAGEEAGLAYTWYAKIDADSHIISSNYRPLISGRVLEDIFRGNFVGNGSAALITRSALEAAGGFDSSLKDREAQGCEDFSIYFRIAEKYRFALVPEPLTGYRQLSGAMSSDMMRMVRSFELVGQEMLSRHPDHRRAIIRGQNHFMIWSLNTAAERGDFASAVRLMRKFALRAPHHMAALMLWRFPRALMRGARRRIVGTPRRRKNYKPRKFIIAGRDDCVGEEAMRA</sequence>
<dbReference type="CDD" id="cd00761">
    <property type="entry name" value="Glyco_tranf_GTA_type"/>
    <property type="match status" value="1"/>
</dbReference>
<dbReference type="Gene3D" id="3.90.550.10">
    <property type="entry name" value="Spore Coat Polysaccharide Biosynthesis Protein SpsA, Chain A"/>
    <property type="match status" value="2"/>
</dbReference>
<dbReference type="GO" id="GO:0016740">
    <property type="term" value="F:transferase activity"/>
    <property type="evidence" value="ECO:0007669"/>
    <property type="project" value="UniProtKB-KW"/>
</dbReference>
<reference evidence="2 3" key="1">
    <citation type="submission" date="2020-08" db="EMBL/GenBank/DDBJ databases">
        <title>Genomic Encyclopedia of Type Strains, Phase IV (KMG-IV): sequencing the most valuable type-strain genomes for metagenomic binning, comparative biology and taxonomic classification.</title>
        <authorList>
            <person name="Goeker M."/>
        </authorList>
    </citation>
    <scope>NUCLEOTIDE SEQUENCE [LARGE SCALE GENOMIC DNA]</scope>
    <source>
        <strain evidence="2 3">DSM 7465</strain>
    </source>
</reference>
<dbReference type="SUPFAM" id="SSF53448">
    <property type="entry name" value="Nucleotide-diphospho-sugar transferases"/>
    <property type="match status" value="2"/>
</dbReference>
<dbReference type="Proteomes" id="UP000575068">
    <property type="component" value="Unassembled WGS sequence"/>
</dbReference>
<dbReference type="AlphaFoldDB" id="A0A840HVB0"/>
<dbReference type="InterPro" id="IPR029044">
    <property type="entry name" value="Nucleotide-diphossugar_trans"/>
</dbReference>
<protein>
    <submittedName>
        <fullName evidence="2">Glycosyltransferase involved in cell wall biosynthesis</fullName>
    </submittedName>
</protein>
<keyword evidence="3" id="KW-1185">Reference proteome</keyword>
<proteinExistence type="predicted"/>
<comment type="caution">
    <text evidence="2">The sequence shown here is derived from an EMBL/GenBank/DDBJ whole genome shotgun (WGS) entry which is preliminary data.</text>
</comment>
<evidence type="ECO:0000313" key="2">
    <source>
        <dbReference type="EMBL" id="MBB4641621.1"/>
    </source>
</evidence>
<gene>
    <name evidence="2" type="ORF">HNQ99_001930</name>
</gene>
<dbReference type="GO" id="GO:0044010">
    <property type="term" value="P:single-species biofilm formation"/>
    <property type="evidence" value="ECO:0007669"/>
    <property type="project" value="TreeGrafter"/>
</dbReference>
<dbReference type="InterPro" id="IPR001173">
    <property type="entry name" value="Glyco_trans_2-like"/>
</dbReference>
<accession>A0A840HVB0</accession>
<name>A0A840HVB0_9SPHN</name>
<evidence type="ECO:0000313" key="3">
    <source>
        <dbReference type="Proteomes" id="UP000575068"/>
    </source>
</evidence>
<feature type="domain" description="Glycosyltransferase 2-like" evidence="1">
    <location>
        <begin position="353"/>
        <end position="513"/>
    </location>
</feature>
<dbReference type="PANTHER" id="PTHR43685:SF2">
    <property type="entry name" value="GLYCOSYLTRANSFERASE 2-LIKE DOMAIN-CONTAINING PROTEIN"/>
    <property type="match status" value="1"/>
</dbReference>
<organism evidence="2 3">
    <name type="scientific">Rhizorhapis suberifaciens</name>
    <name type="common">corky root of lettuce</name>
    <dbReference type="NCBI Taxonomy" id="13656"/>
    <lineage>
        <taxon>Bacteria</taxon>
        <taxon>Pseudomonadati</taxon>
        <taxon>Pseudomonadota</taxon>
        <taxon>Alphaproteobacteria</taxon>
        <taxon>Sphingomonadales</taxon>
        <taxon>Sphingomonadaceae</taxon>
        <taxon>Rhizorhapis</taxon>
    </lineage>
</organism>
<dbReference type="EMBL" id="JACHOV010000006">
    <property type="protein sequence ID" value="MBB4641621.1"/>
    <property type="molecule type" value="Genomic_DNA"/>
</dbReference>